<dbReference type="Gene3D" id="2.130.10.10">
    <property type="entry name" value="YVTN repeat-like/Quinoprotein amine dehydrogenase"/>
    <property type="match status" value="1"/>
</dbReference>
<dbReference type="PANTHER" id="PTHR15598">
    <property type="entry name" value="ENHANCER OF MRNA-DECAPPING PROTEIN 4"/>
    <property type="match status" value="1"/>
</dbReference>
<feature type="compositionally biased region" description="Polar residues" evidence="7">
    <location>
        <begin position="1192"/>
        <end position="1205"/>
    </location>
</feature>
<feature type="compositionally biased region" description="Low complexity" evidence="7">
    <location>
        <begin position="376"/>
        <end position="390"/>
    </location>
</feature>
<dbReference type="GO" id="GO:0000932">
    <property type="term" value="C:P-body"/>
    <property type="evidence" value="ECO:0007669"/>
    <property type="project" value="UniProtKB-SubCell"/>
</dbReference>
<organism evidence="8 9">
    <name type="scientific">Macrolepiota fuliginosa MF-IS2</name>
    <dbReference type="NCBI Taxonomy" id="1400762"/>
    <lineage>
        <taxon>Eukaryota</taxon>
        <taxon>Fungi</taxon>
        <taxon>Dikarya</taxon>
        <taxon>Basidiomycota</taxon>
        <taxon>Agaricomycotina</taxon>
        <taxon>Agaricomycetes</taxon>
        <taxon>Agaricomycetidae</taxon>
        <taxon>Agaricales</taxon>
        <taxon>Agaricineae</taxon>
        <taxon>Agaricaceae</taxon>
        <taxon>Macrolepiota</taxon>
    </lineage>
</organism>
<dbReference type="OrthoDB" id="21128at2759"/>
<comment type="subcellular location">
    <subcellularLocation>
        <location evidence="1">Cytoplasm</location>
        <location evidence="1">P-body</location>
    </subcellularLocation>
</comment>
<evidence type="ECO:0000313" key="9">
    <source>
        <dbReference type="Proteomes" id="UP000807342"/>
    </source>
</evidence>
<feature type="compositionally biased region" description="Polar residues" evidence="7">
    <location>
        <begin position="106"/>
        <end position="117"/>
    </location>
</feature>
<sequence length="1409" mass="153398">MDSNRPGIHELFSRGPTPPSQQNVHQQYSPPAQLPSNSSPNHIDALFQNIAAPAMQQSSQQPQQQPQQLSPQQPIQQSVQGADNAHTASSAPVTPVMALTDEPSAPATTVTERQSALLSLLGGPAVSNRPNIPASNPSLPTQVPTPPGSSQRSNASPGHNENQGKILLEQLMAGNPRSNYAESIRSLPQAPSPPYAPSIREGEFRAYGPPEQPTQTSPRVPDSAAPLQSQQQQAPLPPAQQQRPPSPRRSMFDFVSPFDHLSNTTGSVKKKPVPQSSSVSSGTDDSSWTTVPDPKRQSVENLLENISRGQLPQPPLQPSVPAPVSAYESYLGGNDYSQGEQVPSRAPLPPIPSNTKTVPNRNASPRASPPKPPVQQQPQSQPQRSQPRQPDSFITQGPPPSNASQVGGRREKESSPGPGARGGARKAPITQTKAAGKMQSSPSPQPQTIVIDVSQSLEEIQAAQDSVKSTAIALVKQDSVFLPGTTIGATHWVAYAMTRGRVRVISRASGDRTLLQLPSIFPLTSSVTDMAVFNNRLAGVTSDGGFVVWELPVTIEDDVPGSLILCVPPTNSSEALRAVKWHPKDPDTLAVASDNKVYVIDLANTHALSKLPLAHADLHHLGQVFSVPSRIAAFDFDVLRRALATISEDSTLTIWNIHDKLPYATHKIRGEDVPSSLTFVDGGLVVGRKNGTIFQLLSINTKTVLSTIKFINGNTEDLEMFGHINYDSRIQTIWIANSRRDSMIAFKLALETPYGGEEGVRGYFEQVAEFFGPKPTIHFVILTADSDPHGVEAHAACVAAKLPPGELALVAFSVHSSGVDQVLIRREWFDSALSTAPARFPYHQLIAPAPPPQLPQPILPDNKTIRQPQPIPSTSHTQPQIPITSGPARPRTPTSDNENEYSHDGRDGRAKGQKGKNIGWDNGKERDKGQKPNIDIALEASLSQVLTREIKKTEENLHTRLGRLIGKEMDKQNQRLEEARAHEQAEDFSRQEKILKLISTELTRNTTRVVEMAVKNEVQNSVLPSLESITKNEVKAALNDQMGKGLVDNITHALPLEMEKLLFRPDISNHLAHVLATNLTPIIERHVKDAIAKTFIPVYSQQASAMHQELLRELGGEIHSVKSELTAWQNEAFRSHDAAIRELEHTVRTLSDQVKFLSLNTTGSIHHLPPSSQSHNSPGSLAPVQGPHGQSHLRQQQNIQSVNPSAQTYPHPYPQQQQSAPAPAPHQQPPAMHNTWFPPTIAAPQASHPATIPQPPPAQQPQERSTPPIKPDEWDEVYLGVLQTQDAAKLQDLLVHTNPDLIMPLSGPCLVSQAVILTLVHRLSAVVGETQPGDESIKNSLWWLQRAVAVLRPDDKLIIDFIPRVVPNVQQLLITTKQRLGILPGPSTIDAVRNISDIQDVLRRKVSAL</sequence>
<dbReference type="InterPro" id="IPR044938">
    <property type="entry name" value="EDC4_C_sf"/>
</dbReference>
<accession>A0A9P5XL70</accession>
<proteinExistence type="inferred from homology"/>
<comment type="caution">
    <text evidence="8">The sequence shown here is derived from an EMBL/GenBank/DDBJ whole genome shotgun (WGS) entry which is preliminary data.</text>
</comment>
<feature type="compositionally biased region" description="Polar residues" evidence="7">
    <location>
        <begin position="20"/>
        <end position="41"/>
    </location>
</feature>
<dbReference type="InterPro" id="IPR036322">
    <property type="entry name" value="WD40_repeat_dom_sf"/>
</dbReference>
<feature type="compositionally biased region" description="Polar residues" evidence="7">
    <location>
        <begin position="872"/>
        <end position="883"/>
    </location>
</feature>
<feature type="compositionally biased region" description="Low complexity" evidence="7">
    <location>
        <begin position="1206"/>
        <end position="1221"/>
    </location>
</feature>
<evidence type="ECO:0000256" key="4">
    <source>
        <dbReference type="ARBA" id="ARBA00022574"/>
    </source>
</evidence>
<evidence type="ECO:0000313" key="8">
    <source>
        <dbReference type="EMBL" id="KAF9452878.1"/>
    </source>
</evidence>
<feature type="region of interest" description="Disordered" evidence="7">
    <location>
        <begin position="1"/>
        <end position="446"/>
    </location>
</feature>
<dbReference type="Gene3D" id="1.10.220.100">
    <property type="entry name" value="conserved c-terminal region of ge- 1"/>
    <property type="match status" value="1"/>
</dbReference>
<feature type="compositionally biased region" description="Low complexity" evidence="7">
    <location>
        <begin position="223"/>
        <end position="243"/>
    </location>
</feature>
<feature type="compositionally biased region" description="Polar residues" evidence="7">
    <location>
        <begin position="1165"/>
        <end position="1179"/>
    </location>
</feature>
<evidence type="ECO:0000256" key="3">
    <source>
        <dbReference type="ARBA" id="ARBA00022490"/>
    </source>
</evidence>
<protein>
    <recommendedName>
        <fullName evidence="10">Enhancer of mRNA-decapping protein 4 WD40 repeat region domain-containing protein</fullName>
    </recommendedName>
</protein>
<keyword evidence="6" id="KW-0175">Coiled coil</keyword>
<feature type="compositionally biased region" description="Polar residues" evidence="7">
    <location>
        <begin position="128"/>
        <end position="163"/>
    </location>
</feature>
<dbReference type="InterPro" id="IPR015943">
    <property type="entry name" value="WD40/YVTN_repeat-like_dom_sf"/>
</dbReference>
<feature type="compositionally biased region" description="Basic and acidic residues" evidence="7">
    <location>
        <begin position="900"/>
        <end position="910"/>
    </location>
</feature>
<evidence type="ECO:0000256" key="5">
    <source>
        <dbReference type="ARBA" id="ARBA00022737"/>
    </source>
</evidence>
<dbReference type="Proteomes" id="UP000807342">
    <property type="component" value="Unassembled WGS sequence"/>
</dbReference>
<feature type="compositionally biased region" description="Low complexity" evidence="7">
    <location>
        <begin position="56"/>
        <end position="80"/>
    </location>
</feature>
<evidence type="ECO:0000256" key="7">
    <source>
        <dbReference type="SAM" id="MobiDB-lite"/>
    </source>
</evidence>
<feature type="compositionally biased region" description="Polar residues" evidence="7">
    <location>
        <begin position="429"/>
        <end position="446"/>
    </location>
</feature>
<dbReference type="EMBL" id="MU151067">
    <property type="protein sequence ID" value="KAF9452878.1"/>
    <property type="molecule type" value="Genomic_DNA"/>
</dbReference>
<feature type="region of interest" description="Disordered" evidence="7">
    <location>
        <begin position="846"/>
        <end position="932"/>
    </location>
</feature>
<evidence type="ECO:0000256" key="2">
    <source>
        <dbReference type="ARBA" id="ARBA00009639"/>
    </source>
</evidence>
<keyword evidence="5" id="KW-0677">Repeat</keyword>
<reference evidence="8" key="1">
    <citation type="submission" date="2020-11" db="EMBL/GenBank/DDBJ databases">
        <authorList>
            <consortium name="DOE Joint Genome Institute"/>
            <person name="Ahrendt S."/>
            <person name="Riley R."/>
            <person name="Andreopoulos W."/>
            <person name="Labutti K."/>
            <person name="Pangilinan J."/>
            <person name="Ruiz-Duenas F.J."/>
            <person name="Barrasa J.M."/>
            <person name="Sanchez-Garcia M."/>
            <person name="Camarero S."/>
            <person name="Miyauchi S."/>
            <person name="Serrano A."/>
            <person name="Linde D."/>
            <person name="Babiker R."/>
            <person name="Drula E."/>
            <person name="Ayuso-Fernandez I."/>
            <person name="Pacheco R."/>
            <person name="Padilla G."/>
            <person name="Ferreira P."/>
            <person name="Barriuso J."/>
            <person name="Kellner H."/>
            <person name="Castanera R."/>
            <person name="Alfaro M."/>
            <person name="Ramirez L."/>
            <person name="Pisabarro A.G."/>
            <person name="Kuo A."/>
            <person name="Tritt A."/>
            <person name="Lipzen A."/>
            <person name="He G."/>
            <person name="Yan M."/>
            <person name="Ng V."/>
            <person name="Cullen D."/>
            <person name="Martin F."/>
            <person name="Rosso M.-N."/>
            <person name="Henrissat B."/>
            <person name="Hibbett D."/>
            <person name="Martinez A.T."/>
            <person name="Grigoriev I.V."/>
        </authorList>
    </citation>
    <scope>NUCLEOTIDE SEQUENCE</scope>
    <source>
        <strain evidence="8">MF-IS2</strain>
    </source>
</reference>
<feature type="coiled-coil region" evidence="6">
    <location>
        <begin position="1111"/>
        <end position="1160"/>
    </location>
</feature>
<comment type="similarity">
    <text evidence="2">Belongs to the WD repeat EDC4 family.</text>
</comment>
<dbReference type="InterPro" id="IPR045152">
    <property type="entry name" value="EDC4-like"/>
</dbReference>
<feature type="compositionally biased region" description="Low complexity" evidence="7">
    <location>
        <begin position="273"/>
        <end position="287"/>
    </location>
</feature>
<dbReference type="SUPFAM" id="SSF50978">
    <property type="entry name" value="WD40 repeat-like"/>
    <property type="match status" value="1"/>
</dbReference>
<keyword evidence="4" id="KW-0853">WD repeat</keyword>
<keyword evidence="3" id="KW-0963">Cytoplasm</keyword>
<dbReference type="PANTHER" id="PTHR15598:SF5">
    <property type="entry name" value="ENHANCER OF MRNA-DECAPPING PROTEIN 4"/>
    <property type="match status" value="1"/>
</dbReference>
<name>A0A9P5XL70_9AGAR</name>
<gene>
    <name evidence="8" type="ORF">P691DRAFT_803161</name>
</gene>
<dbReference type="GO" id="GO:0031087">
    <property type="term" value="P:deadenylation-independent decapping of nuclear-transcribed mRNA"/>
    <property type="evidence" value="ECO:0007669"/>
    <property type="project" value="InterPro"/>
</dbReference>
<evidence type="ECO:0000256" key="6">
    <source>
        <dbReference type="SAM" id="Coils"/>
    </source>
</evidence>
<evidence type="ECO:0000256" key="1">
    <source>
        <dbReference type="ARBA" id="ARBA00004201"/>
    </source>
</evidence>
<keyword evidence="9" id="KW-1185">Reference proteome</keyword>
<feature type="region of interest" description="Disordered" evidence="7">
    <location>
        <begin position="1165"/>
        <end position="1272"/>
    </location>
</feature>
<evidence type="ECO:0008006" key="10">
    <source>
        <dbReference type="Google" id="ProtNLM"/>
    </source>
</evidence>
<feature type="compositionally biased region" description="Pro residues" evidence="7">
    <location>
        <begin position="312"/>
        <end position="321"/>
    </location>
</feature>
<feature type="compositionally biased region" description="Polar residues" evidence="7">
    <location>
        <begin position="353"/>
        <end position="365"/>
    </location>
</feature>
<feature type="compositionally biased region" description="Pro residues" evidence="7">
    <location>
        <begin position="848"/>
        <end position="858"/>
    </location>
</feature>